<proteinExistence type="predicted"/>
<protein>
    <submittedName>
        <fullName evidence="1">Uncharacterized protein</fullName>
    </submittedName>
</protein>
<organism evidence="1 2">
    <name type="scientific">Citrus sinensis</name>
    <name type="common">Sweet orange</name>
    <name type="synonym">Citrus aurantium var. sinensis</name>
    <dbReference type="NCBI Taxonomy" id="2711"/>
    <lineage>
        <taxon>Eukaryota</taxon>
        <taxon>Viridiplantae</taxon>
        <taxon>Streptophyta</taxon>
        <taxon>Embryophyta</taxon>
        <taxon>Tracheophyta</taxon>
        <taxon>Spermatophyta</taxon>
        <taxon>Magnoliopsida</taxon>
        <taxon>eudicotyledons</taxon>
        <taxon>Gunneridae</taxon>
        <taxon>Pentapetalae</taxon>
        <taxon>rosids</taxon>
        <taxon>malvids</taxon>
        <taxon>Sapindales</taxon>
        <taxon>Rutaceae</taxon>
        <taxon>Aurantioideae</taxon>
        <taxon>Citrus</taxon>
    </lineage>
</organism>
<accession>A0A067D124</accession>
<dbReference type="AlphaFoldDB" id="A0A067D124"/>
<sequence>MPRQFVLPTPESLQPPPTLQGILVAVLSNSALDPLFVFNPVMGSSLKQQISSLRLCLWRSKSISVRKIIFDYMCMFFIQDTRINILT</sequence>
<gene>
    <name evidence="1" type="ORF">CISIN_1g040381mg</name>
</gene>
<evidence type="ECO:0000313" key="1">
    <source>
        <dbReference type="EMBL" id="KDO36483.1"/>
    </source>
</evidence>
<name>A0A067D124_CITSI</name>
<dbReference type="EMBL" id="KK794224">
    <property type="protein sequence ID" value="KDO36483.1"/>
    <property type="molecule type" value="Genomic_DNA"/>
</dbReference>
<dbReference type="Proteomes" id="UP000027120">
    <property type="component" value="Unassembled WGS sequence"/>
</dbReference>
<evidence type="ECO:0000313" key="2">
    <source>
        <dbReference type="Proteomes" id="UP000027120"/>
    </source>
</evidence>
<reference evidence="1 2" key="1">
    <citation type="submission" date="2014-04" db="EMBL/GenBank/DDBJ databases">
        <authorList>
            <consortium name="International Citrus Genome Consortium"/>
            <person name="Gmitter F."/>
            <person name="Chen C."/>
            <person name="Farmerie W."/>
            <person name="Harkins T."/>
            <person name="Desany B."/>
            <person name="Mohiuddin M."/>
            <person name="Kodira C."/>
            <person name="Borodovsky M."/>
            <person name="Lomsadze A."/>
            <person name="Burns P."/>
            <person name="Jenkins J."/>
            <person name="Prochnik S."/>
            <person name="Shu S."/>
            <person name="Chapman J."/>
            <person name="Pitluck S."/>
            <person name="Schmutz J."/>
            <person name="Rokhsar D."/>
        </authorList>
    </citation>
    <scope>NUCLEOTIDE SEQUENCE</scope>
</reference>
<keyword evidence="2" id="KW-1185">Reference proteome</keyword>